<accession>A0A061IKD1</accession>
<dbReference type="AlphaFoldDB" id="A0A061IKD1"/>
<dbReference type="FunFam" id="3.20.20.80:FF:000062">
    <property type="entry name" value="Klotho"/>
    <property type="match status" value="1"/>
</dbReference>
<dbReference type="InterPro" id="IPR001360">
    <property type="entry name" value="Glyco_hydro_1"/>
</dbReference>
<name>A0A061IKD1_CRIGR</name>
<dbReference type="Pfam" id="PF00232">
    <property type="entry name" value="Glyco_hydro_1"/>
    <property type="match status" value="2"/>
</dbReference>
<evidence type="ECO:0000256" key="1">
    <source>
        <dbReference type="RuleBase" id="RU003690"/>
    </source>
</evidence>
<feature type="transmembrane region" description="Helical" evidence="2">
    <location>
        <begin position="495"/>
        <end position="515"/>
    </location>
</feature>
<reference evidence="5" key="1">
    <citation type="journal article" date="2013" name="Nat. Biotechnol.">
        <title>Chinese hamster genome sequenced from sorted chromosomes.</title>
        <authorList>
            <person name="Brinkrolf K."/>
            <person name="Rupp O."/>
            <person name="Laux H."/>
            <person name="Kollin F."/>
            <person name="Ernst W."/>
            <person name="Linke B."/>
            <person name="Kofler R."/>
            <person name="Romand S."/>
            <person name="Hesse F."/>
            <person name="Budach W.E."/>
            <person name="Galosy S."/>
            <person name="Muller D."/>
            <person name="Noll T."/>
            <person name="Wienberg J."/>
            <person name="Jostock T."/>
            <person name="Leonard M."/>
            <person name="Grillari J."/>
            <person name="Tauch A."/>
            <person name="Goesmann A."/>
            <person name="Helk B."/>
            <person name="Mott J.E."/>
            <person name="Puhler A."/>
            <person name="Borth N."/>
        </authorList>
    </citation>
    <scope>NUCLEOTIDE SEQUENCE [LARGE SCALE GENOMIC DNA]</scope>
    <source>
        <strain evidence="5">17A/GY</strain>
    </source>
</reference>
<keyword evidence="3" id="KW-0732">Signal</keyword>
<dbReference type="EMBL" id="KE664867">
    <property type="protein sequence ID" value="ERE89259.1"/>
    <property type="molecule type" value="Genomic_DNA"/>
</dbReference>
<dbReference type="GO" id="GO:0005975">
    <property type="term" value="P:carbohydrate metabolic process"/>
    <property type="evidence" value="ECO:0007669"/>
    <property type="project" value="InterPro"/>
</dbReference>
<gene>
    <name evidence="4" type="ORF">H671_1g2470</name>
</gene>
<comment type="similarity">
    <text evidence="1">Belongs to the glycosyl hydrolase 1 family.</text>
</comment>
<proteinExistence type="inferred from homology"/>
<feature type="chain" id="PRO_5001604486" evidence="3">
    <location>
        <begin position="24"/>
        <end position="542"/>
    </location>
</feature>
<sequence>MSNRALQRSVVLSAFVLLRAVTGLSGDGKAIWDKKQYVSPVNASQLFLYDTFPKNFFWGVGTGAFQVEGNWQADGRGPSIWDRFIYTHLRDVSITEKSADSYIFLEKDLLALDFLGVSFYQFSISWPRLFPNGTVASVNAKGLQYYNKLLDSLILRNIEPVVTLYHWDLPLALQEDYGGWKNATMIDLFNDYATYCFQTFGDRVKYWITIHNPYLVAWHGFATGMHAPGETGNLTAVYIVGHNLIKAHSKVWHNYDKNFRPHQKGLLSITLGSHWIEPNKTENMADTISCQHSMAFVLGWFANPIHADGDYPEFMKTLSTMPVFSEAEKEEVRGTADFFAFSFGPNNFRPSNTVVKMGQNVSLNLRQVLNWIKLEYDNPRILISENGWFTDSDIKTEDTTAIYMMKHFLNQVLQAYLIDKVKIKGYYAFKLTEEKSKPRFGFFTSDFKAKSSVEFYSKLISRSGFPSETSNPACGQPPEDTDCTICSFFTQKKSLIFFGCCFISTLAVLLSITIFHHRKRRFHKSKNLENIPLKEGHSRVLS</sequence>
<feature type="signal peptide" evidence="3">
    <location>
        <begin position="1"/>
        <end position="23"/>
    </location>
</feature>
<keyword evidence="2" id="KW-1133">Transmembrane helix</keyword>
<dbReference type="Proteomes" id="UP000030759">
    <property type="component" value="Unassembled WGS sequence"/>
</dbReference>
<dbReference type="Gene3D" id="3.20.20.80">
    <property type="entry name" value="Glycosidases"/>
    <property type="match status" value="1"/>
</dbReference>
<dbReference type="GO" id="GO:0004553">
    <property type="term" value="F:hydrolase activity, hydrolyzing O-glycosyl compounds"/>
    <property type="evidence" value="ECO:0007669"/>
    <property type="project" value="InterPro"/>
</dbReference>
<dbReference type="SUPFAM" id="SSF51445">
    <property type="entry name" value="(Trans)glycosidases"/>
    <property type="match status" value="1"/>
</dbReference>
<protein>
    <submittedName>
        <fullName evidence="4">Beta-klotho</fullName>
    </submittedName>
</protein>
<organism evidence="4 5">
    <name type="scientific">Cricetulus griseus</name>
    <name type="common">Chinese hamster</name>
    <name type="synonym">Cricetulus barabensis griseus</name>
    <dbReference type="NCBI Taxonomy" id="10029"/>
    <lineage>
        <taxon>Eukaryota</taxon>
        <taxon>Metazoa</taxon>
        <taxon>Chordata</taxon>
        <taxon>Craniata</taxon>
        <taxon>Vertebrata</taxon>
        <taxon>Euteleostomi</taxon>
        <taxon>Mammalia</taxon>
        <taxon>Eutheria</taxon>
        <taxon>Euarchontoglires</taxon>
        <taxon>Glires</taxon>
        <taxon>Rodentia</taxon>
        <taxon>Myomorpha</taxon>
        <taxon>Muroidea</taxon>
        <taxon>Cricetidae</taxon>
        <taxon>Cricetinae</taxon>
        <taxon>Cricetulus</taxon>
    </lineage>
</organism>
<keyword evidence="2" id="KW-0472">Membrane</keyword>
<dbReference type="InterPro" id="IPR017853">
    <property type="entry name" value="GH"/>
</dbReference>
<evidence type="ECO:0000313" key="5">
    <source>
        <dbReference type="Proteomes" id="UP000030759"/>
    </source>
</evidence>
<keyword evidence="2" id="KW-0812">Transmembrane</keyword>
<dbReference type="PANTHER" id="PTHR10353:SF68">
    <property type="entry name" value="BETA-KLOTHO"/>
    <property type="match status" value="1"/>
</dbReference>
<evidence type="ECO:0000256" key="2">
    <source>
        <dbReference type="SAM" id="Phobius"/>
    </source>
</evidence>
<evidence type="ECO:0000313" key="4">
    <source>
        <dbReference type="EMBL" id="ERE89259.1"/>
    </source>
</evidence>
<evidence type="ECO:0000256" key="3">
    <source>
        <dbReference type="SAM" id="SignalP"/>
    </source>
</evidence>
<dbReference type="PANTHER" id="PTHR10353">
    <property type="entry name" value="GLYCOSYL HYDROLASE"/>
    <property type="match status" value="1"/>
</dbReference>